<dbReference type="InterPro" id="IPR008912">
    <property type="entry name" value="Uncharacterised_CoxE"/>
</dbReference>
<dbReference type="PIRSF" id="PIRSF010256">
    <property type="entry name" value="CoxE_vWa"/>
    <property type="match status" value="1"/>
</dbReference>
<dbReference type="RefSeq" id="WP_106350237.1">
    <property type="nucleotide sequence ID" value="NZ_PVUE01000017.1"/>
</dbReference>
<dbReference type="OrthoDB" id="5174525at2"/>
<dbReference type="Proteomes" id="UP000237752">
    <property type="component" value="Unassembled WGS sequence"/>
</dbReference>
<name>A0A2T0ZVK0_9ACTN</name>
<protein>
    <recommendedName>
        <fullName evidence="4">VWA domain containing CoxE-like protein</fullName>
    </recommendedName>
</protein>
<keyword evidence="3" id="KW-1185">Reference proteome</keyword>
<comment type="caution">
    <text evidence="2">The sequence shown here is derived from an EMBL/GenBank/DDBJ whole genome shotgun (WGS) entry which is preliminary data.</text>
</comment>
<dbReference type="EMBL" id="PVUE01000017">
    <property type="protein sequence ID" value="PRZ40385.1"/>
    <property type="molecule type" value="Genomic_DNA"/>
</dbReference>
<feature type="region of interest" description="Disordered" evidence="1">
    <location>
        <begin position="92"/>
        <end position="114"/>
    </location>
</feature>
<dbReference type="PANTHER" id="PTHR39338:SF5">
    <property type="entry name" value="BLR6139 PROTEIN"/>
    <property type="match status" value="1"/>
</dbReference>
<organism evidence="2 3">
    <name type="scientific">Antricoccus suffuscus</name>
    <dbReference type="NCBI Taxonomy" id="1629062"/>
    <lineage>
        <taxon>Bacteria</taxon>
        <taxon>Bacillati</taxon>
        <taxon>Actinomycetota</taxon>
        <taxon>Actinomycetes</taxon>
        <taxon>Geodermatophilales</taxon>
        <taxon>Antricoccaceae</taxon>
        <taxon>Antricoccus</taxon>
    </lineage>
</organism>
<dbReference type="PANTHER" id="PTHR39338">
    <property type="entry name" value="BLL5662 PROTEIN-RELATED"/>
    <property type="match status" value="1"/>
</dbReference>
<accession>A0A2T0ZVK0</accession>
<dbReference type="AlphaFoldDB" id="A0A2T0ZVK0"/>
<evidence type="ECO:0000256" key="1">
    <source>
        <dbReference type="SAM" id="MobiDB-lite"/>
    </source>
</evidence>
<evidence type="ECO:0000313" key="2">
    <source>
        <dbReference type="EMBL" id="PRZ40385.1"/>
    </source>
</evidence>
<proteinExistence type="predicted"/>
<sequence>MTTQAPDATVATGGLLSHLTGFVDALRGTGIPVGIGECIDTATVFNTVDVLRREDLREGLAAVCVKRPSYRLAFDTMFDLWWPLAVGDGTAIGSGDGEGGEGDPDNPELPTNADGEADIEAWRKMLADALLNGDTDLLRRIARNAVSALGKGAAGGGRESYYSYRVMRALSPDTLVSQLLAGLLKGADKGGMQEAVARQTIRDRLAEFRRLVDAEVRRRVAEDRGKDNVAKSTVRPMADQVDFLRAQSDDLAELRRTVHPLARRLASRLAARRRLGRSGRLDFRRTVRASLATGGIPINTYHKPRKQHKPELVVLCDVSGSVAGFSHFTLMLTSALREQFSKVRAFAFVDTTDEVTEFFTPGADLPTAVQRIGREANLVWFDGHSDYGHSFEAFEEKWPEAVGPKTSLLILGDARSNYRDPSLATLRTIVGRSRHAYWLNPEAQRMWGSGDSVADRYADVIDMQECRNAAQLAEFVHNILPGA</sequence>
<dbReference type="InterPro" id="IPR011195">
    <property type="entry name" value="UCP010256"/>
</dbReference>
<gene>
    <name evidence="2" type="ORF">CLV47_11720</name>
</gene>
<evidence type="ECO:0008006" key="4">
    <source>
        <dbReference type="Google" id="ProtNLM"/>
    </source>
</evidence>
<reference evidence="2 3" key="1">
    <citation type="submission" date="2018-03" db="EMBL/GenBank/DDBJ databases">
        <title>Genomic Encyclopedia of Archaeal and Bacterial Type Strains, Phase II (KMG-II): from individual species to whole genera.</title>
        <authorList>
            <person name="Goeker M."/>
        </authorList>
    </citation>
    <scope>NUCLEOTIDE SEQUENCE [LARGE SCALE GENOMIC DNA]</scope>
    <source>
        <strain evidence="2 3">DSM 100065</strain>
    </source>
</reference>
<evidence type="ECO:0000313" key="3">
    <source>
        <dbReference type="Proteomes" id="UP000237752"/>
    </source>
</evidence>
<dbReference type="Pfam" id="PF05762">
    <property type="entry name" value="VWA_CoxE"/>
    <property type="match status" value="1"/>
</dbReference>